<keyword evidence="2 4" id="KW-0689">Ribosomal protein</keyword>
<dbReference type="InterPro" id="IPR027486">
    <property type="entry name" value="Ribosomal_uS10_dom"/>
</dbReference>
<keyword evidence="3 4" id="KW-0687">Ribonucleoprotein</keyword>
<dbReference type="EMBL" id="AY596297">
    <property type="protein sequence ID" value="AAV45664.1"/>
    <property type="molecule type" value="Genomic_DNA"/>
</dbReference>
<keyword evidence="8" id="KW-1185">Reference proteome</keyword>
<dbReference type="PATRIC" id="fig|272569.17.peg.1411"/>
<evidence type="ECO:0000256" key="1">
    <source>
        <dbReference type="ARBA" id="ARBA00007102"/>
    </source>
</evidence>
<dbReference type="HAMAP" id="MF_00508">
    <property type="entry name" value="Ribosomal_uS10"/>
    <property type="match status" value="1"/>
</dbReference>
<protein>
    <recommendedName>
        <fullName evidence="4">Small ribosomal subunit protein uS10</fullName>
    </recommendedName>
</protein>
<evidence type="ECO:0000256" key="5">
    <source>
        <dbReference type="SAM" id="MobiDB-lite"/>
    </source>
</evidence>
<dbReference type="KEGG" id="hma:rrnAC0660"/>
<feature type="domain" description="Small ribosomal subunit protein uS10" evidence="6">
    <location>
        <begin position="34"/>
        <end position="127"/>
    </location>
</feature>
<dbReference type="AlphaFoldDB" id="Q5V488"/>
<evidence type="ECO:0000256" key="3">
    <source>
        <dbReference type="ARBA" id="ARBA00023274"/>
    </source>
</evidence>
<dbReference type="GO" id="GO:0005840">
    <property type="term" value="C:ribosome"/>
    <property type="evidence" value="ECO:0007669"/>
    <property type="project" value="UniProtKB-KW"/>
</dbReference>
<dbReference type="GO" id="GO:0003735">
    <property type="term" value="F:structural constituent of ribosome"/>
    <property type="evidence" value="ECO:0007669"/>
    <property type="project" value="InterPro"/>
</dbReference>
<sequence>MTPLLKRISETQRKQMAFCHSRLSVRLQMPFVTTLTFTSGDRHRLEDTVTEIKQSAEQKGVELKGPHPKQPQELRIPQSKSLGPDGGRFDSWTHTVYTRTIEIVGYEEFARDVTQRTFPNAIHVEAGVEQRTQVGSGS</sequence>
<dbReference type="Gene3D" id="3.30.70.600">
    <property type="entry name" value="Ribosomal protein S10 domain"/>
    <property type="match status" value="1"/>
</dbReference>
<reference evidence="7 8" key="1">
    <citation type="journal article" date="2004" name="Genome Res.">
        <title>Genome sequence of Haloarcula marismortui: a halophilic archaeon from the Dead Sea.</title>
        <authorList>
            <person name="Baliga N.S."/>
            <person name="Bonneau R."/>
            <person name="Facciotti M.T."/>
            <person name="Pan M."/>
            <person name="Glusman G."/>
            <person name="Deutsch E.W."/>
            <person name="Shannon P."/>
            <person name="Chiu Y."/>
            <person name="Weng R.S."/>
            <person name="Gan R.R."/>
            <person name="Hung P."/>
            <person name="Date S.V."/>
            <person name="Marcotte E."/>
            <person name="Hood L."/>
            <person name="Ng W.V."/>
        </authorList>
    </citation>
    <scope>NUCLEOTIDE SEQUENCE [LARGE SCALE GENOMIC DNA]</scope>
    <source>
        <strain evidence="8">ATCC 43049 / DSM 3752 / JCM 8966 / VKM B-1809</strain>
    </source>
</reference>
<dbReference type="GO" id="GO:1990904">
    <property type="term" value="C:ribonucleoprotein complex"/>
    <property type="evidence" value="ECO:0007669"/>
    <property type="project" value="UniProtKB-KW"/>
</dbReference>
<dbReference type="EnsemblBacteria" id="AAV45664">
    <property type="protein sequence ID" value="AAV45664"/>
    <property type="gene ID" value="rrnAC0660"/>
</dbReference>
<evidence type="ECO:0000256" key="4">
    <source>
        <dbReference type="HAMAP-Rule" id="MF_00508"/>
    </source>
</evidence>
<evidence type="ECO:0000256" key="2">
    <source>
        <dbReference type="ARBA" id="ARBA00022980"/>
    </source>
</evidence>
<dbReference type="eggNOG" id="arCOG01758">
    <property type="taxonomic scope" value="Archaea"/>
</dbReference>
<dbReference type="HOGENOM" id="CLU_153624_0_0_2"/>
<evidence type="ECO:0000313" key="8">
    <source>
        <dbReference type="Proteomes" id="UP000001169"/>
    </source>
</evidence>
<comment type="similarity">
    <text evidence="1 4">Belongs to the universal ribosomal protein uS10 family.</text>
</comment>
<proteinExistence type="inferred from homology"/>
<dbReference type="SUPFAM" id="SSF54999">
    <property type="entry name" value="Ribosomal protein S10"/>
    <property type="match status" value="1"/>
</dbReference>
<dbReference type="InterPro" id="IPR036838">
    <property type="entry name" value="Ribosomal_uS10_dom_sf"/>
</dbReference>
<dbReference type="STRING" id="272569.rrnAC0660"/>
<dbReference type="Pfam" id="PF00338">
    <property type="entry name" value="Ribosomal_S10"/>
    <property type="match status" value="1"/>
</dbReference>
<dbReference type="GO" id="GO:0000049">
    <property type="term" value="F:tRNA binding"/>
    <property type="evidence" value="ECO:0007669"/>
    <property type="project" value="UniProtKB-UniRule"/>
</dbReference>
<gene>
    <name evidence="7" type="primary">rps10p-2</name>
    <name evidence="4" type="synonym">rps10</name>
    <name evidence="7" type="ordered locus">rrnAC0660</name>
</gene>
<accession>Q5V488</accession>
<comment type="subunit">
    <text evidence="4">Part of the 30S ribosomal subunit.</text>
</comment>
<dbReference type="Proteomes" id="UP000001169">
    <property type="component" value="Chromosome I"/>
</dbReference>
<evidence type="ECO:0000313" key="7">
    <source>
        <dbReference type="EMBL" id="AAV45664.1"/>
    </source>
</evidence>
<comment type="function">
    <text evidence="4">Involved in the binding of tRNA to the ribosomes.</text>
</comment>
<evidence type="ECO:0000259" key="6">
    <source>
        <dbReference type="SMART" id="SM01403"/>
    </source>
</evidence>
<dbReference type="SMART" id="SM01403">
    <property type="entry name" value="Ribosomal_S10"/>
    <property type="match status" value="1"/>
</dbReference>
<dbReference type="InterPro" id="IPR001848">
    <property type="entry name" value="Ribosomal_uS10"/>
</dbReference>
<feature type="compositionally biased region" description="Basic and acidic residues" evidence="5">
    <location>
        <begin position="55"/>
        <end position="65"/>
    </location>
</feature>
<name>Q5V488_HALMA</name>
<feature type="region of interest" description="Disordered" evidence="5">
    <location>
        <begin position="55"/>
        <end position="89"/>
    </location>
</feature>
<dbReference type="PaxDb" id="272569-rrnAC0660"/>
<dbReference type="GO" id="GO:0006412">
    <property type="term" value="P:translation"/>
    <property type="evidence" value="ECO:0007669"/>
    <property type="project" value="UniProtKB-UniRule"/>
</dbReference>
<organism evidence="7 8">
    <name type="scientific">Haloarcula marismortui (strain ATCC 43049 / DSM 3752 / JCM 8966 / VKM B-1809)</name>
    <name type="common">Halobacterium marismortui</name>
    <dbReference type="NCBI Taxonomy" id="272569"/>
    <lineage>
        <taxon>Archaea</taxon>
        <taxon>Methanobacteriati</taxon>
        <taxon>Methanobacteriota</taxon>
        <taxon>Stenosarchaea group</taxon>
        <taxon>Halobacteria</taxon>
        <taxon>Halobacteriales</taxon>
        <taxon>Haloarculaceae</taxon>
        <taxon>Haloarcula</taxon>
    </lineage>
</organism>